<dbReference type="PANTHER" id="PTHR32303:SF18">
    <property type="entry name" value="POLYVINYLALCOHOL DEHYDROGENASE-LIKE"/>
    <property type="match status" value="1"/>
</dbReference>
<reference evidence="2 3" key="1">
    <citation type="submission" date="2024-11" db="EMBL/GenBank/DDBJ databases">
        <title>Chromosome-level genome assembly of Eucalyptus globulus Labill. provides insights into its genome evolution.</title>
        <authorList>
            <person name="Li X."/>
        </authorList>
    </citation>
    <scope>NUCLEOTIDE SEQUENCE [LARGE SCALE GENOMIC DNA]</scope>
    <source>
        <strain evidence="2">CL2024</strain>
        <tissue evidence="2">Fresh tender leaves</tissue>
    </source>
</reference>
<dbReference type="PANTHER" id="PTHR32303">
    <property type="entry name" value="QUINOPROTEIN ALCOHOL DEHYDROGENASE (CYTOCHROME C)"/>
    <property type="match status" value="1"/>
</dbReference>
<protein>
    <submittedName>
        <fullName evidence="2">Uncharacterized protein</fullName>
    </submittedName>
</protein>
<proteinExistence type="predicted"/>
<dbReference type="SUPFAM" id="SSF50998">
    <property type="entry name" value="Quinoprotein alcohol dehydrogenase-like"/>
    <property type="match status" value="1"/>
</dbReference>
<dbReference type="Proteomes" id="UP001634007">
    <property type="component" value="Unassembled WGS sequence"/>
</dbReference>
<comment type="caution">
    <text evidence="2">The sequence shown here is derived from an EMBL/GenBank/DDBJ whole genome shotgun (WGS) entry which is preliminary data.</text>
</comment>
<organism evidence="2 3">
    <name type="scientific">Eucalyptus globulus</name>
    <name type="common">Tasmanian blue gum</name>
    <dbReference type="NCBI Taxonomy" id="34317"/>
    <lineage>
        <taxon>Eukaryota</taxon>
        <taxon>Viridiplantae</taxon>
        <taxon>Streptophyta</taxon>
        <taxon>Embryophyta</taxon>
        <taxon>Tracheophyta</taxon>
        <taxon>Spermatophyta</taxon>
        <taxon>Magnoliopsida</taxon>
        <taxon>eudicotyledons</taxon>
        <taxon>Gunneridae</taxon>
        <taxon>Pentapetalae</taxon>
        <taxon>rosids</taxon>
        <taxon>malvids</taxon>
        <taxon>Myrtales</taxon>
        <taxon>Myrtaceae</taxon>
        <taxon>Myrtoideae</taxon>
        <taxon>Eucalypteae</taxon>
        <taxon>Eucalyptus</taxon>
    </lineage>
</organism>
<accession>A0ABD3K4X3</accession>
<evidence type="ECO:0000313" key="2">
    <source>
        <dbReference type="EMBL" id="KAL3731711.1"/>
    </source>
</evidence>
<dbReference type="Gene3D" id="2.140.10.10">
    <property type="entry name" value="Quinoprotein alcohol dehydrogenase-like superfamily"/>
    <property type="match status" value="1"/>
</dbReference>
<keyword evidence="3" id="KW-1185">Reference proteome</keyword>
<dbReference type="EMBL" id="JBJKBG010000007">
    <property type="protein sequence ID" value="KAL3731711.1"/>
    <property type="molecule type" value="Genomic_DNA"/>
</dbReference>
<keyword evidence="1" id="KW-0732">Signal</keyword>
<evidence type="ECO:0000313" key="3">
    <source>
        <dbReference type="Proteomes" id="UP001634007"/>
    </source>
</evidence>
<evidence type="ECO:0000256" key="1">
    <source>
        <dbReference type="SAM" id="SignalP"/>
    </source>
</evidence>
<feature type="chain" id="PRO_5044774591" evidence="1">
    <location>
        <begin position="30"/>
        <end position="387"/>
    </location>
</feature>
<feature type="signal peptide" evidence="1">
    <location>
        <begin position="1"/>
        <end position="29"/>
    </location>
</feature>
<dbReference type="AlphaFoldDB" id="A0ABD3K4X3"/>
<name>A0ABD3K4X3_EUCGL</name>
<gene>
    <name evidence="2" type="ORF">ACJRO7_028572</name>
</gene>
<dbReference type="InterPro" id="IPR011047">
    <property type="entry name" value="Quinoprotein_ADH-like_sf"/>
</dbReference>
<sequence>MAHRLHIQRISHGISVVLVTVCLLNIAVAERSDLEAELEQADGTQRPGDSSECEMSRLVLTIAGKLLIVPIYGPAAVIAVNRSNGGLVWLTRLDSNPLAVITASGTAYSGLMAFYVGVSSLEETLPAEQCCTFRGSLVKLNILSGAILWQTIQAPPIMVVDGRLCWSRHMGHYGLYTAPPEAEECQERQNNQTTPPTEPDQCIGPDVNFNSIIAFEMESGRISLGCPTRPNLDADFREAPMLITVSTNGTERDIAVAVQKSGFAWVVDRDSGDIVYTNIANGNRENFTLAPSTRMTTAGAWVALDVRSREILWSTANPSNETAPTLVSVASGVVRAMWSYNSGATVYGGISISYGCIYHGNGYKLGAVAQLHPTWIGGTDLYALCVK</sequence>